<gene>
    <name evidence="3" type="ORF">SAMN05216175_102161</name>
</gene>
<dbReference type="RefSeq" id="WP_090724623.1">
    <property type="nucleotide sequence ID" value="NZ_FOOU01000002.1"/>
</dbReference>
<organism evidence="3 4">
    <name type="scientific">Neptunomonas qingdaonensis</name>
    <dbReference type="NCBI Taxonomy" id="1045558"/>
    <lineage>
        <taxon>Bacteria</taxon>
        <taxon>Pseudomonadati</taxon>
        <taxon>Pseudomonadota</taxon>
        <taxon>Gammaproteobacteria</taxon>
        <taxon>Oceanospirillales</taxon>
        <taxon>Oceanospirillaceae</taxon>
        <taxon>Neptunomonas</taxon>
    </lineage>
</organism>
<name>A0A1I2N491_9GAMM</name>
<dbReference type="InterPro" id="IPR005000">
    <property type="entry name" value="Aldolase/citrate-lyase_domain"/>
</dbReference>
<dbReference type="Gene3D" id="3.20.20.60">
    <property type="entry name" value="Phosphoenolpyruvate-binding domains"/>
    <property type="match status" value="2"/>
</dbReference>
<dbReference type="OrthoDB" id="278846at2"/>
<keyword evidence="1" id="KW-0479">Metal-binding</keyword>
<accession>A0A1I2N491</accession>
<dbReference type="Pfam" id="PF03328">
    <property type="entry name" value="HpcH_HpaI"/>
    <property type="match status" value="1"/>
</dbReference>
<proteinExistence type="predicted"/>
<protein>
    <submittedName>
        <fullName evidence="3">HpcH/HpaI aldolase/citrate lyase family protein</fullName>
    </submittedName>
</protein>
<sequence length="274" mass="30050">MIKFILITNDLDLAVFAEACGVERIFVDLERLGKKERQGHLDTLISQHSIGDAKKIKKKLKTAKLIVRLNPLNTESLAEVDAAIEAGADYIMLPMFRKAEEVKSFLSLVNGRAGVIPLVETKGAADSLSEIVTLPGVSEIYIGLNDLHLDMGLSFMFEPLANGLLDSMASTIKAAGKSFGFGGIARFGEGLIPGEMVLAEHVRLGSESVILSRTFHRKSEGMSTFKVNLDLKKELFKLREEEVRLTKAPVSEYQKIHKELQDGVQQIVAGKGNK</sequence>
<keyword evidence="4" id="KW-1185">Reference proteome</keyword>
<reference evidence="4" key="1">
    <citation type="submission" date="2016-10" db="EMBL/GenBank/DDBJ databases">
        <authorList>
            <person name="Varghese N."/>
            <person name="Submissions S."/>
        </authorList>
    </citation>
    <scope>NUCLEOTIDE SEQUENCE [LARGE SCALE GENOMIC DNA]</scope>
    <source>
        <strain evidence="4">CGMCC 1.10971</strain>
    </source>
</reference>
<dbReference type="AlphaFoldDB" id="A0A1I2N491"/>
<keyword evidence="3" id="KW-0456">Lyase</keyword>
<dbReference type="Proteomes" id="UP000198623">
    <property type="component" value="Unassembled WGS sequence"/>
</dbReference>
<dbReference type="STRING" id="1045558.SAMN05216175_102161"/>
<evidence type="ECO:0000259" key="2">
    <source>
        <dbReference type="Pfam" id="PF03328"/>
    </source>
</evidence>
<evidence type="ECO:0000313" key="4">
    <source>
        <dbReference type="Proteomes" id="UP000198623"/>
    </source>
</evidence>
<dbReference type="EMBL" id="FOOU01000002">
    <property type="protein sequence ID" value="SFF96211.1"/>
    <property type="molecule type" value="Genomic_DNA"/>
</dbReference>
<feature type="domain" description="HpcH/HpaI aldolase/citrate lyase" evidence="2">
    <location>
        <begin position="62"/>
        <end position="155"/>
    </location>
</feature>
<dbReference type="GO" id="GO:0016829">
    <property type="term" value="F:lyase activity"/>
    <property type="evidence" value="ECO:0007669"/>
    <property type="project" value="UniProtKB-KW"/>
</dbReference>
<dbReference type="InterPro" id="IPR015813">
    <property type="entry name" value="Pyrv/PenolPyrv_kinase-like_dom"/>
</dbReference>
<dbReference type="GO" id="GO:0046872">
    <property type="term" value="F:metal ion binding"/>
    <property type="evidence" value="ECO:0007669"/>
    <property type="project" value="UniProtKB-KW"/>
</dbReference>
<evidence type="ECO:0000313" key="3">
    <source>
        <dbReference type="EMBL" id="SFF96211.1"/>
    </source>
</evidence>
<evidence type="ECO:0000256" key="1">
    <source>
        <dbReference type="ARBA" id="ARBA00022723"/>
    </source>
</evidence>
<dbReference type="InterPro" id="IPR040442">
    <property type="entry name" value="Pyrv_kinase-like_dom_sf"/>
</dbReference>
<dbReference type="SUPFAM" id="SSF51621">
    <property type="entry name" value="Phosphoenolpyruvate/pyruvate domain"/>
    <property type="match status" value="1"/>
</dbReference>